<gene>
    <name evidence="1" type="ORF">Pan216_03100</name>
</gene>
<accession>A0A518AXN0</accession>
<name>A0A518AXN0_9BACT</name>
<evidence type="ECO:0000313" key="2">
    <source>
        <dbReference type="Proteomes" id="UP000317093"/>
    </source>
</evidence>
<dbReference type="AlphaFoldDB" id="A0A518AXN0"/>
<dbReference type="KEGG" id="knv:Pan216_03100"/>
<reference evidence="1 2" key="1">
    <citation type="submission" date="2019-02" db="EMBL/GenBank/DDBJ databases">
        <title>Deep-cultivation of Planctomycetes and their phenomic and genomic characterization uncovers novel biology.</title>
        <authorList>
            <person name="Wiegand S."/>
            <person name="Jogler M."/>
            <person name="Boedeker C."/>
            <person name="Pinto D."/>
            <person name="Vollmers J."/>
            <person name="Rivas-Marin E."/>
            <person name="Kohn T."/>
            <person name="Peeters S.H."/>
            <person name="Heuer A."/>
            <person name="Rast P."/>
            <person name="Oberbeckmann S."/>
            <person name="Bunk B."/>
            <person name="Jeske O."/>
            <person name="Meyerdierks A."/>
            <person name="Storesund J.E."/>
            <person name="Kallscheuer N."/>
            <person name="Luecker S."/>
            <person name="Lage O.M."/>
            <person name="Pohl T."/>
            <person name="Merkel B.J."/>
            <person name="Hornburger P."/>
            <person name="Mueller R.-W."/>
            <person name="Bruemmer F."/>
            <person name="Labrenz M."/>
            <person name="Spormann A.M."/>
            <person name="Op den Camp H."/>
            <person name="Overmann J."/>
            <person name="Amann R."/>
            <person name="Jetten M.S.M."/>
            <person name="Mascher T."/>
            <person name="Medema M.H."/>
            <person name="Devos D.P."/>
            <person name="Kaster A.-K."/>
            <person name="Ovreas L."/>
            <person name="Rohde M."/>
            <person name="Galperin M.Y."/>
            <person name="Jogler C."/>
        </authorList>
    </citation>
    <scope>NUCLEOTIDE SEQUENCE [LARGE SCALE GENOMIC DNA]</scope>
    <source>
        <strain evidence="1 2">Pan216</strain>
    </source>
</reference>
<sequence>MVMGQSSFLSGEPRLIQPGPTLSARSPWENAVREEWIGLAFDHLSETSCGFAAPVAKQPGLAEWTW</sequence>
<protein>
    <submittedName>
        <fullName evidence="1">Uncharacterized protein</fullName>
    </submittedName>
</protein>
<keyword evidence="2" id="KW-1185">Reference proteome</keyword>
<evidence type="ECO:0000313" key="1">
    <source>
        <dbReference type="EMBL" id="QDU59482.1"/>
    </source>
</evidence>
<dbReference type="EMBL" id="CP036279">
    <property type="protein sequence ID" value="QDU59482.1"/>
    <property type="molecule type" value="Genomic_DNA"/>
</dbReference>
<organism evidence="1 2">
    <name type="scientific">Kolteria novifilia</name>
    <dbReference type="NCBI Taxonomy" id="2527975"/>
    <lineage>
        <taxon>Bacteria</taxon>
        <taxon>Pseudomonadati</taxon>
        <taxon>Planctomycetota</taxon>
        <taxon>Planctomycetia</taxon>
        <taxon>Kolteriales</taxon>
        <taxon>Kolteriaceae</taxon>
        <taxon>Kolteria</taxon>
    </lineage>
</organism>
<dbReference type="Proteomes" id="UP000317093">
    <property type="component" value="Chromosome"/>
</dbReference>
<proteinExistence type="predicted"/>